<feature type="domain" description="Helicase XPB/Ssl2 N-terminal" evidence="1">
    <location>
        <begin position="458"/>
        <end position="580"/>
    </location>
</feature>
<keyword evidence="2" id="KW-0378">Hydrolase</keyword>
<keyword evidence="2" id="KW-0347">Helicase</keyword>
<evidence type="ECO:0000313" key="2">
    <source>
        <dbReference type="EMBL" id="TQL32048.1"/>
    </source>
</evidence>
<keyword evidence="2" id="KW-0067">ATP-binding</keyword>
<evidence type="ECO:0000259" key="1">
    <source>
        <dbReference type="Pfam" id="PF13625"/>
    </source>
</evidence>
<gene>
    <name evidence="2" type="ORF">FB554_0163</name>
</gene>
<dbReference type="EMBL" id="VFOK01000001">
    <property type="protein sequence ID" value="TQL32048.1"/>
    <property type="molecule type" value="Genomic_DNA"/>
</dbReference>
<organism evidence="2 3">
    <name type="scientific">Barrientosiimonas humi</name>
    <dbReference type="NCBI Taxonomy" id="999931"/>
    <lineage>
        <taxon>Bacteria</taxon>
        <taxon>Bacillati</taxon>
        <taxon>Actinomycetota</taxon>
        <taxon>Actinomycetes</taxon>
        <taxon>Micrococcales</taxon>
        <taxon>Dermacoccaceae</taxon>
        <taxon>Barrientosiimonas</taxon>
    </lineage>
</organism>
<keyword evidence="2" id="KW-0547">Nucleotide-binding</keyword>
<dbReference type="InterPro" id="IPR032830">
    <property type="entry name" value="XPB/Ssl2_N"/>
</dbReference>
<dbReference type="Proteomes" id="UP000318336">
    <property type="component" value="Unassembled WGS sequence"/>
</dbReference>
<dbReference type="RefSeq" id="WP_142004201.1">
    <property type="nucleotide sequence ID" value="NZ_CAJTBP010000001.1"/>
</dbReference>
<evidence type="ECO:0000313" key="3">
    <source>
        <dbReference type="Proteomes" id="UP000318336"/>
    </source>
</evidence>
<dbReference type="OrthoDB" id="3415124at2"/>
<name>A0A542X887_9MICO</name>
<keyword evidence="3" id="KW-1185">Reference proteome</keyword>
<dbReference type="Pfam" id="PF13625">
    <property type="entry name" value="Helicase_C_3"/>
    <property type="match status" value="1"/>
</dbReference>
<accession>A0A542X887</accession>
<sequence>MPSPARSFADDVRARDDAELARLVRLRPDLARPAPANLSALAARAATVPSTRRALEQLDAGLLHVLESVLVAGASGPAAAALLGTDEATLAAPLDELWGRGLVWRSPEGMRPARAVGETLTHPAGLGPVAAELGVRPPADVGAAVSGLSDAARRVLDRLRWGVPRASFEGAALTAARDELVTAGLMARLDGADAVVPREVGIALRGGVLHENPLLPPDSADLTTLTTADIDASAGAEALELLDQVEEVARAWEGDPPRVLRSGGLSVKDHKAVATRLDSGLDRAAFVVEIAAAAGLLASDGELDPSWLPTPAYDDWRAREPGRRWADLAVAWWSTVRAPSLVGERLEGRSVVNVLSEQAAWPLLRTRRHDVVAVLAGLPAGAAPRLADVEERLRWMRPLRLPSGAPTQVATVLQEAAWLGVTGRGALSAVGRGLHDGLDPADLGRVAAAHLPEPVDHVLVQADLTAIAPGPLTDDLGRLMRLAADVESRGGATVFRFTPGSVRRALDSGLAGADLLDQLGAASRTPLPQPLSYLVADVARRHGQARVGSVGCYVRSEDETALSAMLADRELAPLQLRRIAPTVLVSPAPAATAMELLRAHSPVAETSDGGLVLAGRTARRATGRGSSAARPVTVDPVDETVAADLVARLRQHETEAAERRETQQGPQIPHTDATVAVTMLADAAADHAAVWLGYVDETGDVRRALFRPERVNGGRVVGSIEGSASRRTLPIHRITGVAPVE</sequence>
<reference evidence="2 3" key="1">
    <citation type="submission" date="2019-06" db="EMBL/GenBank/DDBJ databases">
        <title>Sequencing the genomes of 1000 actinobacteria strains.</title>
        <authorList>
            <person name="Klenk H.-P."/>
        </authorList>
    </citation>
    <scope>NUCLEOTIDE SEQUENCE [LARGE SCALE GENOMIC DNA]</scope>
    <source>
        <strain evidence="2 3">DSM 24617</strain>
    </source>
</reference>
<dbReference type="AlphaFoldDB" id="A0A542X887"/>
<dbReference type="GO" id="GO:0004386">
    <property type="term" value="F:helicase activity"/>
    <property type="evidence" value="ECO:0007669"/>
    <property type="project" value="UniProtKB-KW"/>
</dbReference>
<protein>
    <submittedName>
        <fullName evidence="2">XPB/Ssl2-like helicase family protein</fullName>
    </submittedName>
</protein>
<proteinExistence type="predicted"/>
<comment type="caution">
    <text evidence="2">The sequence shown here is derived from an EMBL/GenBank/DDBJ whole genome shotgun (WGS) entry which is preliminary data.</text>
</comment>